<dbReference type="Gene3D" id="2.40.128.20">
    <property type="match status" value="2"/>
</dbReference>
<comment type="subcellular location">
    <subcellularLocation>
        <location evidence="1">Cytoplasm</location>
    </subcellularLocation>
</comment>
<evidence type="ECO:0000256" key="4">
    <source>
        <dbReference type="ARBA" id="ARBA00022490"/>
    </source>
</evidence>
<dbReference type="GO" id="GO:0008289">
    <property type="term" value="F:lipid binding"/>
    <property type="evidence" value="ECO:0007669"/>
    <property type="project" value="InterPro"/>
</dbReference>
<feature type="domain" description="Cytosolic fatty-acid binding proteins" evidence="6">
    <location>
        <begin position="7"/>
        <end position="24"/>
    </location>
</feature>
<dbReference type="PROSITE" id="PS00214">
    <property type="entry name" value="FABP"/>
    <property type="match status" value="2"/>
</dbReference>
<dbReference type="PANTHER" id="PTHR11955">
    <property type="entry name" value="FATTY ACID BINDING PROTEIN"/>
    <property type="match status" value="1"/>
</dbReference>
<dbReference type="GO" id="GO:0005737">
    <property type="term" value="C:cytoplasm"/>
    <property type="evidence" value="ECO:0007669"/>
    <property type="project" value="UniProtKB-SubCell"/>
</dbReference>
<name>A0AA40LHT7_CNENI</name>
<comment type="caution">
    <text evidence="7">The sequence shown here is derived from an EMBL/GenBank/DDBJ whole genome shotgun (WGS) entry which is preliminary data.</text>
</comment>
<evidence type="ECO:0000313" key="7">
    <source>
        <dbReference type="EMBL" id="KAK1332143.1"/>
    </source>
</evidence>
<evidence type="ECO:0000259" key="6">
    <source>
        <dbReference type="PROSITE" id="PS00214"/>
    </source>
</evidence>
<evidence type="ECO:0000256" key="3">
    <source>
        <dbReference type="ARBA" id="ARBA00022448"/>
    </source>
</evidence>
<dbReference type="InterPro" id="IPR000463">
    <property type="entry name" value="Fatty_acid-bd"/>
</dbReference>
<proteinExistence type="inferred from homology"/>
<organism evidence="7 8">
    <name type="scientific">Cnephaeus nilssonii</name>
    <name type="common">Northern bat</name>
    <name type="synonym">Eptesicus nilssonii</name>
    <dbReference type="NCBI Taxonomy" id="3371016"/>
    <lineage>
        <taxon>Eukaryota</taxon>
        <taxon>Metazoa</taxon>
        <taxon>Chordata</taxon>
        <taxon>Craniata</taxon>
        <taxon>Vertebrata</taxon>
        <taxon>Euteleostomi</taxon>
        <taxon>Mammalia</taxon>
        <taxon>Eutheria</taxon>
        <taxon>Laurasiatheria</taxon>
        <taxon>Chiroptera</taxon>
        <taxon>Yangochiroptera</taxon>
        <taxon>Vespertilionidae</taxon>
        <taxon>Cnephaeus</taxon>
    </lineage>
</organism>
<gene>
    <name evidence="7" type="ORF">QTO34_007829</name>
</gene>
<evidence type="ECO:0000256" key="2">
    <source>
        <dbReference type="ARBA" id="ARBA00008390"/>
    </source>
</evidence>
<dbReference type="InterPro" id="IPR012674">
    <property type="entry name" value="Calycin"/>
</dbReference>
<sequence>MCDAFVGTWKMVSSENFDDYMKEVGVGFATRKVAGMAKPNMTISVNGDVITIKSESTFKNTEISFKLGQEFDEVTADDRKVKSLITLDGGALVQVQKWDGKSTTIKRKRVDDKLVVECVMKGVTSTRVYERAKLSIMVEPFLGTWKLESSENFEEYLEQLGVPGTIRHLAAVEKPRIRISAPGDKVSIRTETSFKNFEISFRLGEEFDETTADGRKVKSVVRLDGNSLVHVQKWLGKETTIKRQVVDGKMVAKHTMNSVVSRRVFKKV</sequence>
<keyword evidence="4" id="KW-0963">Cytoplasm</keyword>
<comment type="similarity">
    <text evidence="2 5">Belongs to the calycin superfamily. Fatty-acid binding protein (FABP) family.</text>
</comment>
<feature type="domain" description="Cytosolic fatty-acid binding proteins" evidence="6">
    <location>
        <begin position="143"/>
        <end position="160"/>
    </location>
</feature>
<dbReference type="CDD" id="cd19467">
    <property type="entry name" value="FABP4"/>
    <property type="match status" value="1"/>
</dbReference>
<dbReference type="AlphaFoldDB" id="A0AA40LHT7"/>
<dbReference type="PRINTS" id="PR00178">
    <property type="entry name" value="FATTYACIDBP"/>
</dbReference>
<dbReference type="InterPro" id="IPR031259">
    <property type="entry name" value="ILBP"/>
</dbReference>
<dbReference type="Pfam" id="PF00061">
    <property type="entry name" value="Lipocalin"/>
    <property type="match status" value="2"/>
</dbReference>
<evidence type="ECO:0000256" key="1">
    <source>
        <dbReference type="ARBA" id="ARBA00004496"/>
    </source>
</evidence>
<evidence type="ECO:0000313" key="8">
    <source>
        <dbReference type="Proteomes" id="UP001177744"/>
    </source>
</evidence>
<dbReference type="EMBL" id="JAULJE010000019">
    <property type="protein sequence ID" value="KAK1332143.1"/>
    <property type="molecule type" value="Genomic_DNA"/>
</dbReference>
<dbReference type="SUPFAM" id="SSF50814">
    <property type="entry name" value="Lipocalins"/>
    <property type="match status" value="2"/>
</dbReference>
<dbReference type="FunFam" id="2.40.128.20:FF:000001">
    <property type="entry name" value="Fatty acid-binding protein, adipocyte"/>
    <property type="match status" value="2"/>
</dbReference>
<evidence type="ECO:0000256" key="5">
    <source>
        <dbReference type="RuleBase" id="RU003696"/>
    </source>
</evidence>
<protein>
    <recommendedName>
        <fullName evidence="6">Cytosolic fatty-acid binding proteins domain-containing protein</fullName>
    </recommendedName>
</protein>
<reference evidence="7" key="1">
    <citation type="submission" date="2023-06" db="EMBL/GenBank/DDBJ databases">
        <title>Reference genome for the Northern bat (Eptesicus nilssonii), a most northern bat species.</title>
        <authorList>
            <person name="Laine V.N."/>
            <person name="Pulliainen A.T."/>
            <person name="Lilley T.M."/>
        </authorList>
    </citation>
    <scope>NUCLEOTIDE SEQUENCE</scope>
    <source>
        <strain evidence="7">BLF_Eptnil</strain>
        <tissue evidence="7">Kidney</tissue>
    </source>
</reference>
<dbReference type="Proteomes" id="UP001177744">
    <property type="component" value="Unassembled WGS sequence"/>
</dbReference>
<dbReference type="InterPro" id="IPR000566">
    <property type="entry name" value="Lipocln_cytosolic_FA-bd_dom"/>
</dbReference>
<keyword evidence="3 5" id="KW-0813">Transport</keyword>
<accession>A0AA40LHT7</accession>
<keyword evidence="8" id="KW-1185">Reference proteome</keyword>